<proteinExistence type="predicted"/>
<dbReference type="Gene3D" id="3.30.70.1230">
    <property type="entry name" value="Nucleotide cyclase"/>
    <property type="match status" value="1"/>
</dbReference>
<feature type="domain" description="Guanylate cyclase" evidence="17">
    <location>
        <begin position="886"/>
        <end position="987"/>
    </location>
</feature>
<dbReference type="PROSITE" id="PS50011">
    <property type="entry name" value="PROTEIN_KINASE_DOM"/>
    <property type="match status" value="1"/>
</dbReference>
<dbReference type="Gene3D" id="3.40.50.2300">
    <property type="match status" value="2"/>
</dbReference>
<evidence type="ECO:0000256" key="3">
    <source>
        <dbReference type="ARBA" id="ARBA00012202"/>
    </source>
</evidence>
<reference evidence="18 19" key="1">
    <citation type="journal article" date="2023" name="Sci. Data">
        <title>Genome assembly of the Korean intertidal mud-creeper Batillaria attramentaria.</title>
        <authorList>
            <person name="Patra A.K."/>
            <person name="Ho P.T."/>
            <person name="Jun S."/>
            <person name="Lee S.J."/>
            <person name="Kim Y."/>
            <person name="Won Y.J."/>
        </authorList>
    </citation>
    <scope>NUCLEOTIDE SEQUENCE [LARGE SCALE GENOMIC DNA]</scope>
    <source>
        <strain evidence="18">Wonlab-2016</strain>
    </source>
</reference>
<evidence type="ECO:0000256" key="8">
    <source>
        <dbReference type="ARBA" id="ARBA00023134"/>
    </source>
</evidence>
<keyword evidence="8" id="KW-0342">GTP-binding</keyword>
<evidence type="ECO:0000256" key="14">
    <source>
        <dbReference type="SAM" id="Coils"/>
    </source>
</evidence>
<dbReference type="Gene3D" id="6.10.250.780">
    <property type="match status" value="1"/>
</dbReference>
<dbReference type="InterPro" id="IPR011009">
    <property type="entry name" value="Kinase-like_dom_sf"/>
</dbReference>
<dbReference type="Gene3D" id="3.30.200.20">
    <property type="entry name" value="Phosphorylase Kinase, domain 1"/>
    <property type="match status" value="1"/>
</dbReference>
<evidence type="ECO:0000259" key="17">
    <source>
        <dbReference type="PROSITE" id="PS50125"/>
    </source>
</evidence>
<comment type="catalytic activity">
    <reaction evidence="1">
        <text>GTP = 3',5'-cyclic GMP + diphosphate</text>
        <dbReference type="Rhea" id="RHEA:13665"/>
        <dbReference type="ChEBI" id="CHEBI:33019"/>
        <dbReference type="ChEBI" id="CHEBI:37565"/>
        <dbReference type="ChEBI" id="CHEBI:57746"/>
        <dbReference type="EC" id="4.6.1.2"/>
    </reaction>
</comment>
<comment type="subcellular location">
    <subcellularLocation>
        <location evidence="2">Cell membrane</location>
        <topology evidence="2">Single-pass type I membrane protein</topology>
    </subcellularLocation>
</comment>
<dbReference type="CDD" id="cd07302">
    <property type="entry name" value="CHD"/>
    <property type="match status" value="1"/>
</dbReference>
<dbReference type="Proteomes" id="UP001519460">
    <property type="component" value="Unassembled WGS sequence"/>
</dbReference>
<evidence type="ECO:0000256" key="5">
    <source>
        <dbReference type="ARBA" id="ARBA00022729"/>
    </source>
</evidence>
<evidence type="ECO:0000313" key="19">
    <source>
        <dbReference type="Proteomes" id="UP001519460"/>
    </source>
</evidence>
<dbReference type="EMBL" id="JACVVK020000052">
    <property type="protein sequence ID" value="KAK7498201.1"/>
    <property type="molecule type" value="Genomic_DNA"/>
</dbReference>
<gene>
    <name evidence="18" type="ORF">BaRGS_00010461</name>
</gene>
<dbReference type="GO" id="GO:0005525">
    <property type="term" value="F:GTP binding"/>
    <property type="evidence" value="ECO:0007669"/>
    <property type="project" value="UniProtKB-KW"/>
</dbReference>
<dbReference type="Pfam" id="PF00211">
    <property type="entry name" value="Guanylate_cyc"/>
    <property type="match status" value="1"/>
</dbReference>
<keyword evidence="5" id="KW-0732">Signal</keyword>
<evidence type="ECO:0000256" key="1">
    <source>
        <dbReference type="ARBA" id="ARBA00001436"/>
    </source>
</evidence>
<protein>
    <recommendedName>
        <fullName evidence="3">guanylate cyclase</fullName>
        <ecNumber evidence="3">4.6.1.2</ecNumber>
    </recommendedName>
</protein>
<dbReference type="InterPro" id="IPR001828">
    <property type="entry name" value="ANF_lig-bd_rcpt"/>
</dbReference>
<dbReference type="InterPro" id="IPR000719">
    <property type="entry name" value="Prot_kinase_dom"/>
</dbReference>
<organism evidence="18 19">
    <name type="scientific">Batillaria attramentaria</name>
    <dbReference type="NCBI Taxonomy" id="370345"/>
    <lineage>
        <taxon>Eukaryota</taxon>
        <taxon>Metazoa</taxon>
        <taxon>Spiralia</taxon>
        <taxon>Lophotrochozoa</taxon>
        <taxon>Mollusca</taxon>
        <taxon>Gastropoda</taxon>
        <taxon>Caenogastropoda</taxon>
        <taxon>Sorbeoconcha</taxon>
        <taxon>Cerithioidea</taxon>
        <taxon>Batillariidae</taxon>
        <taxon>Batillaria</taxon>
    </lineage>
</organism>
<dbReference type="InterPro" id="IPR001170">
    <property type="entry name" value="ANPR/GUC"/>
</dbReference>
<keyword evidence="12" id="KW-0456">Lyase</keyword>
<evidence type="ECO:0000259" key="16">
    <source>
        <dbReference type="PROSITE" id="PS50011"/>
    </source>
</evidence>
<evidence type="ECO:0000256" key="4">
    <source>
        <dbReference type="ARBA" id="ARBA00022692"/>
    </source>
</evidence>
<keyword evidence="6" id="KW-0547">Nucleotide-binding</keyword>
<dbReference type="PANTHER" id="PTHR11920:SF494">
    <property type="entry name" value="ATRIAL NATRIURETIC PEPTIDE RECEPTOR 2"/>
    <property type="match status" value="1"/>
</dbReference>
<dbReference type="GO" id="GO:0004383">
    <property type="term" value="F:guanylate cyclase activity"/>
    <property type="evidence" value="ECO:0007669"/>
    <property type="project" value="UniProtKB-EC"/>
</dbReference>
<dbReference type="PROSITE" id="PS50125">
    <property type="entry name" value="GUANYLATE_CYCLASE_2"/>
    <property type="match status" value="1"/>
</dbReference>
<comment type="caution">
    <text evidence="18">The sequence shown here is derived from an EMBL/GenBank/DDBJ whole genome shotgun (WGS) entry which is preliminary data.</text>
</comment>
<dbReference type="InterPro" id="IPR011645">
    <property type="entry name" value="HNOB_dom_associated"/>
</dbReference>
<evidence type="ECO:0000256" key="6">
    <source>
        <dbReference type="ARBA" id="ARBA00022741"/>
    </source>
</evidence>
<dbReference type="InterPro" id="IPR050401">
    <property type="entry name" value="Cyclic_nucleotide_synthase"/>
</dbReference>
<dbReference type="InterPro" id="IPR001245">
    <property type="entry name" value="Ser-Thr/Tyr_kinase_cat_dom"/>
</dbReference>
<dbReference type="SUPFAM" id="SSF56112">
    <property type="entry name" value="Protein kinase-like (PK-like)"/>
    <property type="match status" value="1"/>
</dbReference>
<keyword evidence="4 15" id="KW-0812">Transmembrane</keyword>
<dbReference type="Pfam" id="PF07701">
    <property type="entry name" value="HNOBA"/>
    <property type="match status" value="1"/>
</dbReference>
<keyword evidence="10" id="KW-0675">Receptor</keyword>
<dbReference type="SMART" id="SM00044">
    <property type="entry name" value="CYCc"/>
    <property type="match status" value="1"/>
</dbReference>
<evidence type="ECO:0000256" key="12">
    <source>
        <dbReference type="ARBA" id="ARBA00023239"/>
    </source>
</evidence>
<dbReference type="AlphaFoldDB" id="A0ABD0LFR3"/>
<sequence>MGFRDAAKSSLRLRKSGTFARVLLVLVFLLLDVNYSLARYKATILTIELDHTSTFSFALAKSGPAIRLALERAQELYNDSLDLEWEYRPGACGPERVGAAAAEVYYTKGFDVFIGPANLRITLRGSCLSAFRFGCSKAVEPIGHLANSWDLPVITPVANTEIVGDKKVFPRLTRLSYFMQSNFVDMAIFLLQKYQWTHLVVINQEDSNIHDLIGLSFEAILQDRNDLTWRRISYQAEATTPEIYKSYLEEAGSMTRVIALVASDPEQRKIMLAAHDLGYTSGEFVFIGITSSISTPIQKSIWQQNDTLDQTAKAAFQSMIFFKVSDPVRLEYEVFKSQMINASREQYNYTYEDTEPSVSIATYYDSVMVYAQVLNETLAAGEDPKNGTAMTRRMWNRTFEGIQGPLVINEKGDRSSDIDVLDLNPVTGEPQIIYTFRSDVKELEQVDKDVDIHWPSGAPPPDVPVCGFRYEKCDSSEEADRQMVLALSILFPTLLVIGFIVFLVIYRRWRKISEANLMWWRISPADLTVTNLPLAGSVISLQSLGGRQGSASRMKDTASTATAVNSALFKGQVVRLRKLALKKPNITKEMREIAAPNLARVFGACLEEPPHCVVTEVCSKGSLQDLLGNSNFSLDTEFKISLANDIVQGLVYLHASPIQHHGRLSSATCLIDNRFTVKLTDFGLHALYRQETVDTTSQEYKRECLWRAPEILRGDVSSKGTKAGDIYSFGIVLNEIITRASPFEREADYLTIDDILERLRRGANGVDAGVFRPSIQVPANLNSFKDMMVASWCEDPHLRPAAPILKKQLKTMAVKFGQSANLLDNLLRRMERYANNLEKLVEEKTAELGEEKKKADALLYEILPKGIADRLKAGLHVEPEQYECVTIYFSDIVGFTTLSSSSTPIQVVDLLNDLYSTFDATLEAFDVYKVETIGDAYMVVSGLPHRNGNAHAQQIARMSLKLREVISVFTIRHRPEEKLQLRIGLNS</sequence>
<keyword evidence="19" id="KW-1185">Reference proteome</keyword>
<dbReference type="GO" id="GO:0005886">
    <property type="term" value="C:plasma membrane"/>
    <property type="evidence" value="ECO:0007669"/>
    <property type="project" value="UniProtKB-SubCell"/>
</dbReference>
<keyword evidence="14" id="KW-0175">Coiled coil</keyword>
<evidence type="ECO:0000256" key="11">
    <source>
        <dbReference type="ARBA" id="ARBA00023180"/>
    </source>
</evidence>
<dbReference type="InterPro" id="IPR029787">
    <property type="entry name" value="Nucleotide_cyclase"/>
</dbReference>
<dbReference type="Gene3D" id="1.10.510.10">
    <property type="entry name" value="Transferase(Phosphotransferase) domain 1"/>
    <property type="match status" value="1"/>
</dbReference>
<dbReference type="InterPro" id="IPR028082">
    <property type="entry name" value="Peripla_BP_I"/>
</dbReference>
<dbReference type="Pfam" id="PF01094">
    <property type="entry name" value="ANF_receptor"/>
    <property type="match status" value="1"/>
</dbReference>
<name>A0ABD0LFR3_9CAEN</name>
<accession>A0ABD0LFR3</accession>
<feature type="transmembrane region" description="Helical" evidence="15">
    <location>
        <begin position="483"/>
        <end position="506"/>
    </location>
</feature>
<dbReference type="EC" id="4.6.1.2" evidence="3"/>
<evidence type="ECO:0000256" key="10">
    <source>
        <dbReference type="ARBA" id="ARBA00023170"/>
    </source>
</evidence>
<keyword evidence="7 15" id="KW-1133">Transmembrane helix</keyword>
<dbReference type="Pfam" id="PF07714">
    <property type="entry name" value="PK_Tyr_Ser-Thr"/>
    <property type="match status" value="1"/>
</dbReference>
<dbReference type="SUPFAM" id="SSF55073">
    <property type="entry name" value="Nucleotide cyclase"/>
    <property type="match status" value="1"/>
</dbReference>
<dbReference type="SUPFAM" id="SSF53822">
    <property type="entry name" value="Periplasmic binding protein-like I"/>
    <property type="match status" value="1"/>
</dbReference>
<keyword evidence="9 15" id="KW-0472">Membrane</keyword>
<dbReference type="CDD" id="cd06352">
    <property type="entry name" value="PBP1_NPR_GC-like"/>
    <property type="match status" value="1"/>
</dbReference>
<feature type="domain" description="Protein kinase" evidence="16">
    <location>
        <begin position="491"/>
        <end position="812"/>
    </location>
</feature>
<keyword evidence="13" id="KW-0141">cGMP biosynthesis</keyword>
<dbReference type="InterPro" id="IPR001054">
    <property type="entry name" value="A/G_cyclase"/>
</dbReference>
<evidence type="ECO:0000256" key="15">
    <source>
        <dbReference type="SAM" id="Phobius"/>
    </source>
</evidence>
<keyword evidence="11" id="KW-0325">Glycoprotein</keyword>
<evidence type="ECO:0000256" key="9">
    <source>
        <dbReference type="ARBA" id="ARBA00023136"/>
    </source>
</evidence>
<evidence type="ECO:0000256" key="7">
    <source>
        <dbReference type="ARBA" id="ARBA00022989"/>
    </source>
</evidence>
<feature type="coiled-coil region" evidence="14">
    <location>
        <begin position="823"/>
        <end position="854"/>
    </location>
</feature>
<evidence type="ECO:0000313" key="18">
    <source>
        <dbReference type="EMBL" id="KAK7498201.1"/>
    </source>
</evidence>
<feature type="non-terminal residue" evidence="18">
    <location>
        <position position="987"/>
    </location>
</feature>
<dbReference type="PANTHER" id="PTHR11920">
    <property type="entry name" value="GUANYLYL CYCLASE"/>
    <property type="match status" value="1"/>
</dbReference>
<dbReference type="PRINTS" id="PR00255">
    <property type="entry name" value="NATPEPTIDER"/>
</dbReference>
<evidence type="ECO:0000256" key="2">
    <source>
        <dbReference type="ARBA" id="ARBA00004251"/>
    </source>
</evidence>
<evidence type="ECO:0000256" key="13">
    <source>
        <dbReference type="ARBA" id="ARBA00023293"/>
    </source>
</evidence>